<proteinExistence type="predicted"/>
<feature type="region of interest" description="Disordered" evidence="1">
    <location>
        <begin position="1"/>
        <end position="42"/>
    </location>
</feature>
<protein>
    <submittedName>
        <fullName evidence="2">Uncharacterized protein</fullName>
    </submittedName>
</protein>
<name>A0ABD2XBA0_9HYME</name>
<reference evidence="2 3" key="1">
    <citation type="journal article" date="2024" name="bioRxiv">
        <title>A reference genome for Trichogramma kaykai: A tiny desert-dwelling parasitoid wasp with competing sex-ratio distorters.</title>
        <authorList>
            <person name="Culotta J."/>
            <person name="Lindsey A.R."/>
        </authorList>
    </citation>
    <scope>NUCLEOTIDE SEQUENCE [LARGE SCALE GENOMIC DNA]</scope>
    <source>
        <strain evidence="2 3">KSX58</strain>
    </source>
</reference>
<comment type="caution">
    <text evidence="2">The sequence shown here is derived from an EMBL/GenBank/DDBJ whole genome shotgun (WGS) entry which is preliminary data.</text>
</comment>
<evidence type="ECO:0000256" key="1">
    <source>
        <dbReference type="SAM" id="MobiDB-lite"/>
    </source>
</evidence>
<keyword evidence="3" id="KW-1185">Reference proteome</keyword>
<dbReference type="Proteomes" id="UP001627154">
    <property type="component" value="Unassembled WGS sequence"/>
</dbReference>
<feature type="compositionally biased region" description="Low complexity" evidence="1">
    <location>
        <begin position="24"/>
        <end position="41"/>
    </location>
</feature>
<sequence>MKSNCGADKEQQQQQQQSKEKPVTATSTAKSTKFKSSSSGKKVNEKKLPKACSKRCLCCINQTICHIRSIASGLRDGLNNACCQPDWTMCLTTSEQQLLSAATTVKSPSVDSSFGYGSAAAIVMGMSAHELIAREREIEDMERRRGCISSDRTPLFTEDELKQAEERVYIRSTSSISLFGNPRVLVRSCTRDICFTHYSNIFTISYIETYTHIHTDLTFLTRRKLHRVVMFFILAIEPRQSAYPVVIIRDLGEHVGRRVLAALRYHADEFAAIDGGPTGVAEAQVQEFDARAQHVVCHGVAETKKAVEFLEGMLKTDTKVKSADWEKEAQAVAKIAERSDERSQKLKQLFDACPEVVSSGVENNDCDRQLDRVALKSALQALGRLLSACSASGGVAACRDVSAMVKFDDDDDDCDDDGGDECDDEVVAANVSSCCSKIQQSRSCRFAD</sequence>
<dbReference type="EMBL" id="JBJJXI010000037">
    <property type="protein sequence ID" value="KAL3402350.1"/>
    <property type="molecule type" value="Genomic_DNA"/>
</dbReference>
<organism evidence="2 3">
    <name type="scientific">Trichogramma kaykai</name>
    <dbReference type="NCBI Taxonomy" id="54128"/>
    <lineage>
        <taxon>Eukaryota</taxon>
        <taxon>Metazoa</taxon>
        <taxon>Ecdysozoa</taxon>
        <taxon>Arthropoda</taxon>
        <taxon>Hexapoda</taxon>
        <taxon>Insecta</taxon>
        <taxon>Pterygota</taxon>
        <taxon>Neoptera</taxon>
        <taxon>Endopterygota</taxon>
        <taxon>Hymenoptera</taxon>
        <taxon>Apocrita</taxon>
        <taxon>Proctotrupomorpha</taxon>
        <taxon>Chalcidoidea</taxon>
        <taxon>Trichogrammatidae</taxon>
        <taxon>Trichogramma</taxon>
    </lineage>
</organism>
<evidence type="ECO:0000313" key="2">
    <source>
        <dbReference type="EMBL" id="KAL3402350.1"/>
    </source>
</evidence>
<gene>
    <name evidence="2" type="ORF">TKK_004855</name>
</gene>
<accession>A0ABD2XBA0</accession>
<dbReference type="AlphaFoldDB" id="A0ABD2XBA0"/>
<evidence type="ECO:0000313" key="3">
    <source>
        <dbReference type="Proteomes" id="UP001627154"/>
    </source>
</evidence>